<evidence type="ECO:0000259" key="1">
    <source>
        <dbReference type="Pfam" id="PF00078"/>
    </source>
</evidence>
<proteinExistence type="predicted"/>
<comment type="caution">
    <text evidence="2">The sequence shown here is derived from an EMBL/GenBank/DDBJ whole genome shotgun (WGS) entry which is preliminary data.</text>
</comment>
<dbReference type="EMBL" id="BAABME010006269">
    <property type="protein sequence ID" value="GAA0167907.1"/>
    <property type="molecule type" value="Genomic_DNA"/>
</dbReference>
<dbReference type="Pfam" id="PF00078">
    <property type="entry name" value="RVT_1"/>
    <property type="match status" value="1"/>
</dbReference>
<dbReference type="AlphaFoldDB" id="A0AAV3R0P0"/>
<dbReference type="PANTHER" id="PTHR46890:SF48">
    <property type="entry name" value="RNA-DIRECTED DNA POLYMERASE"/>
    <property type="match status" value="1"/>
</dbReference>
<keyword evidence="3" id="KW-1185">Reference proteome</keyword>
<name>A0AAV3R0P0_LITER</name>
<evidence type="ECO:0000313" key="2">
    <source>
        <dbReference type="EMBL" id="GAA0167907.1"/>
    </source>
</evidence>
<dbReference type="PANTHER" id="PTHR46890">
    <property type="entry name" value="NON-LTR RETROLELEMENT REVERSE TRANSCRIPTASE-LIKE PROTEIN-RELATED"/>
    <property type="match status" value="1"/>
</dbReference>
<dbReference type="Proteomes" id="UP001454036">
    <property type="component" value="Unassembled WGS sequence"/>
</dbReference>
<organism evidence="2 3">
    <name type="scientific">Lithospermum erythrorhizon</name>
    <name type="common">Purple gromwell</name>
    <name type="synonym">Lithospermum officinale var. erythrorhizon</name>
    <dbReference type="NCBI Taxonomy" id="34254"/>
    <lineage>
        <taxon>Eukaryota</taxon>
        <taxon>Viridiplantae</taxon>
        <taxon>Streptophyta</taxon>
        <taxon>Embryophyta</taxon>
        <taxon>Tracheophyta</taxon>
        <taxon>Spermatophyta</taxon>
        <taxon>Magnoliopsida</taxon>
        <taxon>eudicotyledons</taxon>
        <taxon>Gunneridae</taxon>
        <taxon>Pentapetalae</taxon>
        <taxon>asterids</taxon>
        <taxon>lamiids</taxon>
        <taxon>Boraginales</taxon>
        <taxon>Boraginaceae</taxon>
        <taxon>Boraginoideae</taxon>
        <taxon>Lithospermeae</taxon>
        <taxon>Lithospermum</taxon>
    </lineage>
</organism>
<accession>A0AAV3R0P0</accession>
<sequence>MSEFNNCVRDVGLPKHPHSSSQFSWCRNWKEQGVLKNLDRVLCNHGWFEKYRASMVNVATPSNSDHCTLNVSVYPDIPRELRAFKSQHFWSQHTSFQDIVSKVWEKDIVGDGRFVLHCKVKEVKKELKRLNYDEFSNISYRVKEKSIELEIANEKVYELTKDYERFYKAERELYQSKARISWYTNGNASTSLFHKSIKCHQSRNRLVHIQDDVGLLIEDYDRVKGIIVEFYQKLFSTSSTTDNSFDITQIVRKRITEEEAIMLSEQISVEEIEEAMLNMKMRKAPRLDGFITEFYKDGWPTVKQSVIDVVHTFFAICFMPKFFNSTTITLIPKVPNLVQMGDFRPISCCNSIYKCITTILASRLKRRLNSMVEMQQSVYVPGRSIIDGILLMQELVCGYHRKGGIHRCVLKVDIKKE</sequence>
<reference evidence="2 3" key="1">
    <citation type="submission" date="2024-01" db="EMBL/GenBank/DDBJ databases">
        <title>The complete chloroplast genome sequence of Lithospermum erythrorhizon: insights into the phylogenetic relationship among Boraginaceae species and the maternal lineages of purple gromwells.</title>
        <authorList>
            <person name="Okada T."/>
            <person name="Watanabe K."/>
        </authorList>
    </citation>
    <scope>NUCLEOTIDE SEQUENCE [LARGE SCALE GENOMIC DNA]</scope>
</reference>
<dbReference type="InterPro" id="IPR000477">
    <property type="entry name" value="RT_dom"/>
</dbReference>
<dbReference type="InterPro" id="IPR052343">
    <property type="entry name" value="Retrotransposon-Effector_Assoc"/>
</dbReference>
<evidence type="ECO:0000313" key="3">
    <source>
        <dbReference type="Proteomes" id="UP001454036"/>
    </source>
</evidence>
<protein>
    <recommendedName>
        <fullName evidence="1">Reverse transcriptase domain-containing protein</fullName>
    </recommendedName>
</protein>
<feature type="domain" description="Reverse transcriptase" evidence="1">
    <location>
        <begin position="331"/>
        <end position="416"/>
    </location>
</feature>
<gene>
    <name evidence="2" type="ORF">LIER_22744</name>
</gene>
<dbReference type="InterPro" id="IPR043502">
    <property type="entry name" value="DNA/RNA_pol_sf"/>
</dbReference>
<dbReference type="SUPFAM" id="SSF56672">
    <property type="entry name" value="DNA/RNA polymerases"/>
    <property type="match status" value="1"/>
</dbReference>